<dbReference type="InterPro" id="IPR027446">
    <property type="entry name" value="VSG_C_dom_sf"/>
</dbReference>
<dbReference type="FunFam" id="4.10.110.20:FF:000001">
    <property type="entry name" value="Variant surface glycoprotein (VSG), putative"/>
    <property type="match status" value="1"/>
</dbReference>
<feature type="region of interest" description="Disordered" evidence="8">
    <location>
        <begin position="204"/>
        <end position="227"/>
    </location>
</feature>
<evidence type="ECO:0000256" key="8">
    <source>
        <dbReference type="SAM" id="MobiDB-lite"/>
    </source>
</evidence>
<evidence type="ECO:0000256" key="1">
    <source>
        <dbReference type="ARBA" id="ARBA00002523"/>
    </source>
</evidence>
<dbReference type="AlphaFoldDB" id="A0A1J0R8E5"/>
<keyword evidence="3" id="KW-1003">Cell membrane</keyword>
<keyword evidence="4" id="KW-0336">GPI-anchor</keyword>
<evidence type="ECO:0000256" key="2">
    <source>
        <dbReference type="ARBA" id="ARBA00004609"/>
    </source>
</evidence>
<proteinExistence type="predicted"/>
<dbReference type="VEuPathDB" id="TriTrypDB:Tb927.11.20100"/>
<feature type="region of interest" description="Disordered" evidence="8">
    <location>
        <begin position="245"/>
        <end position="272"/>
    </location>
</feature>
<name>A0A1J0R8E5_9TRYP</name>
<dbReference type="Gene3D" id="4.10.110.20">
    <property type="entry name" value="Variant surface glycoprotein MITAT 1.2, VSG 221, C-terminal domain"/>
    <property type="match status" value="1"/>
</dbReference>
<comment type="subcellular location">
    <subcellularLocation>
        <location evidence="2">Cell membrane</location>
        <topology evidence="2">Lipid-anchor</topology>
        <topology evidence="2">GPI-anchor</topology>
    </subcellularLocation>
</comment>
<reference evidence="9" key="1">
    <citation type="submission" date="2016-08" db="EMBL/GenBank/DDBJ databases">
        <title>VSG repertoire of Trypanosoma brucei EATRO 1125.</title>
        <authorList>
            <person name="Cross G.A."/>
        </authorList>
    </citation>
    <scope>NUCLEOTIDE SEQUENCE</scope>
    <source>
        <strain evidence="9">EATRO 1125</strain>
    </source>
</reference>
<evidence type="ECO:0000256" key="7">
    <source>
        <dbReference type="ARBA" id="ARBA00023288"/>
    </source>
</evidence>
<keyword evidence="5" id="KW-0472">Membrane</keyword>
<dbReference type="GO" id="GO:0005886">
    <property type="term" value="C:plasma membrane"/>
    <property type="evidence" value="ECO:0007669"/>
    <property type="project" value="UniProtKB-SubCell"/>
</dbReference>
<dbReference type="VEuPathDB" id="TriTrypDB:Tb427_000488700"/>
<dbReference type="GO" id="GO:0098552">
    <property type="term" value="C:side of membrane"/>
    <property type="evidence" value="ECO:0007669"/>
    <property type="project" value="UniProtKB-KW"/>
</dbReference>
<dbReference type="SUPFAM" id="SSF58087">
    <property type="entry name" value="Variant surface glycoprotein (N-terminal domain)"/>
    <property type="match status" value="1"/>
</dbReference>
<dbReference type="EMBL" id="KX700038">
    <property type="protein sequence ID" value="APD73994.1"/>
    <property type="molecule type" value="Genomic_DNA"/>
</dbReference>
<evidence type="ECO:0000256" key="6">
    <source>
        <dbReference type="ARBA" id="ARBA00023180"/>
    </source>
</evidence>
<sequence length="294" mass="31595">MGNYDLELELSTALNSNTSSKCQTTTTETTLTGIAMVEKATAPHYGAKLLPTRKTDRLKQNCEATDDQPTNKLPTADKLAALLCKAREAVPPPKIALESTTTETLIGDSDFLYIAAQLLTTEIPAVTQPEGTEADQIKQLIKSTYGDATTFGSRYTTGLYDKQTKYKKGTQDSKGTLDSIATGTDLALVSGYFKGIALRLTAAQGRQEKQKNKTGQTDETCEKKGTGDNCKEGCKVEGTGENKKCVVDPTYKPPQAEGGEKDSKTGTTNTTGSNSFVIHKAPLLLAFLLDFINL</sequence>
<dbReference type="VEuPathDB" id="TriTrypDB:Tb1125.Tb11.v5.0911"/>
<keyword evidence="6" id="KW-0325">Glycoprotein</keyword>
<dbReference type="SUPFAM" id="SSF118251">
    <property type="entry name" value="Variant surface glycoprotein MITAT 1.2, VSG 221, C-terminal domain"/>
    <property type="match status" value="1"/>
</dbReference>
<evidence type="ECO:0000256" key="5">
    <source>
        <dbReference type="ARBA" id="ARBA00023136"/>
    </source>
</evidence>
<keyword evidence="7" id="KW-0449">Lipoprotein</keyword>
<evidence type="ECO:0000313" key="9">
    <source>
        <dbReference type="EMBL" id="APD73994.1"/>
    </source>
</evidence>
<evidence type="ECO:0000256" key="4">
    <source>
        <dbReference type="ARBA" id="ARBA00022622"/>
    </source>
</evidence>
<comment type="function">
    <text evidence="1">VSG forms a coat on the surface of the parasite. The trypanosome evades the immune response of the host by expressing a series of antigenically distinct VSGs from an estimated 1000 VSG genes.</text>
</comment>
<protein>
    <submittedName>
        <fullName evidence="9">Variant surface glycoprotein 1125.2123</fullName>
    </submittedName>
</protein>
<organism evidence="9">
    <name type="scientific">Trypanosoma brucei</name>
    <dbReference type="NCBI Taxonomy" id="5691"/>
    <lineage>
        <taxon>Eukaryota</taxon>
        <taxon>Discoba</taxon>
        <taxon>Euglenozoa</taxon>
        <taxon>Kinetoplastea</taxon>
        <taxon>Metakinetoplastina</taxon>
        <taxon>Trypanosomatida</taxon>
        <taxon>Trypanosomatidae</taxon>
        <taxon>Trypanosoma</taxon>
    </lineage>
</organism>
<accession>A0A1J0R8E5</accession>
<evidence type="ECO:0000256" key="3">
    <source>
        <dbReference type="ARBA" id="ARBA00022475"/>
    </source>
</evidence>